<evidence type="ECO:0000256" key="3">
    <source>
        <dbReference type="ARBA" id="ARBA00022490"/>
    </source>
</evidence>
<evidence type="ECO:0000256" key="2">
    <source>
        <dbReference type="ARBA" id="ARBA00004496"/>
    </source>
</evidence>
<dbReference type="InterPro" id="IPR044159">
    <property type="entry name" value="IQM"/>
</dbReference>
<dbReference type="PANTHER" id="PTHR31250:SF10">
    <property type="entry name" value="IQ DOMAIN-CONTAINING PROTEIN IQM3"/>
    <property type="match status" value="1"/>
</dbReference>
<dbReference type="EnsemblPlants" id="QL07p039722:mrna">
    <property type="protein sequence ID" value="QL07p039722:mrna"/>
    <property type="gene ID" value="QL07p039722"/>
</dbReference>
<evidence type="ECO:0008006" key="7">
    <source>
        <dbReference type="Google" id="ProtNLM"/>
    </source>
</evidence>
<reference evidence="5 6" key="1">
    <citation type="journal article" date="2016" name="G3 (Bethesda)">
        <title>First Draft Assembly and Annotation of the Genome of a California Endemic Oak Quercus lobata Nee (Fagaceae).</title>
        <authorList>
            <person name="Sork V.L."/>
            <person name="Fitz-Gibbon S.T."/>
            <person name="Puiu D."/>
            <person name="Crepeau M."/>
            <person name="Gugger P.F."/>
            <person name="Sherman R."/>
            <person name="Stevens K."/>
            <person name="Langley C.H."/>
            <person name="Pellegrini M."/>
            <person name="Salzberg S.L."/>
        </authorList>
    </citation>
    <scope>NUCLEOTIDE SEQUENCE [LARGE SCALE GENOMIC DNA]</scope>
    <source>
        <strain evidence="5 6">cv. SW786</strain>
    </source>
</reference>
<evidence type="ECO:0000256" key="1">
    <source>
        <dbReference type="ARBA" id="ARBA00004123"/>
    </source>
</evidence>
<dbReference type="GO" id="GO:0005737">
    <property type="term" value="C:cytoplasm"/>
    <property type="evidence" value="ECO:0007669"/>
    <property type="project" value="UniProtKB-SubCell"/>
</dbReference>
<organism evidence="5 6">
    <name type="scientific">Quercus lobata</name>
    <name type="common">Valley oak</name>
    <dbReference type="NCBI Taxonomy" id="97700"/>
    <lineage>
        <taxon>Eukaryota</taxon>
        <taxon>Viridiplantae</taxon>
        <taxon>Streptophyta</taxon>
        <taxon>Embryophyta</taxon>
        <taxon>Tracheophyta</taxon>
        <taxon>Spermatophyta</taxon>
        <taxon>Magnoliopsida</taxon>
        <taxon>eudicotyledons</taxon>
        <taxon>Gunneridae</taxon>
        <taxon>Pentapetalae</taxon>
        <taxon>rosids</taxon>
        <taxon>fabids</taxon>
        <taxon>Fagales</taxon>
        <taxon>Fagaceae</taxon>
        <taxon>Quercus</taxon>
    </lineage>
</organism>
<protein>
    <recommendedName>
        <fullName evidence="7">Calmodulin-binding protein</fullName>
    </recommendedName>
</protein>
<dbReference type="InParanoid" id="A0A7N2M675"/>
<accession>A0A7N2M675</accession>
<evidence type="ECO:0000313" key="6">
    <source>
        <dbReference type="Proteomes" id="UP000594261"/>
    </source>
</evidence>
<keyword evidence="3" id="KW-0963">Cytoplasm</keyword>
<evidence type="ECO:0000313" key="5">
    <source>
        <dbReference type="EnsemblPlants" id="QL07p039722:mrna"/>
    </source>
</evidence>
<keyword evidence="6" id="KW-1185">Reference proteome</keyword>
<evidence type="ECO:0000256" key="4">
    <source>
        <dbReference type="ARBA" id="ARBA00023242"/>
    </source>
</evidence>
<proteinExistence type="predicted"/>
<name>A0A7N2M675_QUELO</name>
<dbReference type="AlphaFoldDB" id="A0A7N2M675"/>
<keyword evidence="4" id="KW-0539">Nucleus</keyword>
<dbReference type="Proteomes" id="UP000594261">
    <property type="component" value="Chromosome 7"/>
</dbReference>
<sequence>MEGSFHKEALSLNLYLKLDHGAGKEIDLTECPRKKLKKQCVKYLGPIERNQYEYVVAEGKIVHNQSRHELHTIEGSEGPKTKWIFVMSPSGRLYIGKKEKGKFHHSSFLAGGATIAAGSLEAEHGFVKLISRYSGHYQPGDDSLERFLSFLREHGVNLVGVQMSCTSNALGQEGSFASVALSSPQERRSSIASSRHKN</sequence>
<dbReference type="Gramene" id="QL07p039722:mrna">
    <property type="protein sequence ID" value="QL07p039722:mrna"/>
    <property type="gene ID" value="QL07p039722"/>
</dbReference>
<reference evidence="5" key="2">
    <citation type="submission" date="2021-01" db="UniProtKB">
        <authorList>
            <consortium name="EnsemblPlants"/>
        </authorList>
    </citation>
    <scope>IDENTIFICATION</scope>
</reference>
<dbReference type="EMBL" id="LRBV02000007">
    <property type="status" value="NOT_ANNOTATED_CDS"/>
    <property type="molecule type" value="Genomic_DNA"/>
</dbReference>
<comment type="subcellular location">
    <subcellularLocation>
        <location evidence="2">Cytoplasm</location>
    </subcellularLocation>
    <subcellularLocation>
        <location evidence="1">Nucleus</location>
    </subcellularLocation>
</comment>
<dbReference type="PANTHER" id="PTHR31250">
    <property type="entry name" value="IQ DOMAIN-CONTAINING PROTEIN IQM3"/>
    <property type="match status" value="1"/>
</dbReference>
<dbReference type="GO" id="GO:0005634">
    <property type="term" value="C:nucleus"/>
    <property type="evidence" value="ECO:0007669"/>
    <property type="project" value="UniProtKB-SubCell"/>
</dbReference>
<dbReference type="OMA" id="DQAYMIN"/>